<proteinExistence type="predicted"/>
<reference evidence="5 6" key="1">
    <citation type="journal article" date="2022" name="Gigascience">
        <title>A chromosome-level genome assembly and annotation of the desert horned lizard, Phrynosoma platyrhinos, provides insight into chromosomal rearrangements among reptiles.</title>
        <authorList>
            <person name="Koochekian N."/>
            <person name="Ascanio A."/>
            <person name="Farleigh K."/>
            <person name="Card D.C."/>
            <person name="Schield D.R."/>
            <person name="Castoe T.A."/>
            <person name="Jezkova T."/>
        </authorList>
    </citation>
    <scope>NUCLEOTIDE SEQUENCE [LARGE SCALE GENOMIC DNA]</scope>
    <source>
        <strain evidence="5">NK-2021</strain>
    </source>
</reference>
<dbReference type="Pfam" id="PF08742">
    <property type="entry name" value="C8"/>
    <property type="match status" value="3"/>
</dbReference>
<evidence type="ECO:0000256" key="2">
    <source>
        <dbReference type="ARBA" id="ARBA00023157"/>
    </source>
</evidence>
<feature type="domain" description="VWFD" evidence="4">
    <location>
        <begin position="1078"/>
        <end position="1252"/>
    </location>
</feature>
<evidence type="ECO:0000313" key="5">
    <source>
        <dbReference type="EMBL" id="KAH0631331.1"/>
    </source>
</evidence>
<dbReference type="PANTHER" id="PTHR11339:SF374">
    <property type="entry name" value="ZONADHESIN"/>
    <property type="match status" value="1"/>
</dbReference>
<feature type="domain" description="VWFD" evidence="4">
    <location>
        <begin position="389"/>
        <end position="566"/>
    </location>
</feature>
<evidence type="ECO:0000259" key="4">
    <source>
        <dbReference type="PROSITE" id="PS51233"/>
    </source>
</evidence>
<dbReference type="InterPro" id="IPR036084">
    <property type="entry name" value="Ser_inhib-like_sf"/>
</dbReference>
<accession>A0ABQ7TPI1</accession>
<protein>
    <recommendedName>
        <fullName evidence="4">VWFD domain-containing protein</fullName>
    </recommendedName>
</protein>
<dbReference type="Proteomes" id="UP000826234">
    <property type="component" value="Unassembled WGS sequence"/>
</dbReference>
<comment type="caution">
    <text evidence="5">The sequence shown here is derived from an EMBL/GenBank/DDBJ whole genome shotgun (WGS) entry which is preliminary data.</text>
</comment>
<dbReference type="InterPro" id="IPR001007">
    <property type="entry name" value="VWF_dom"/>
</dbReference>
<dbReference type="InterPro" id="IPR025615">
    <property type="entry name" value="TILa_dom"/>
</dbReference>
<name>A0ABQ7TPI1_PHRPL</name>
<dbReference type="SMART" id="SM00215">
    <property type="entry name" value="VWC_out"/>
    <property type="match status" value="1"/>
</dbReference>
<dbReference type="InterPro" id="IPR001846">
    <property type="entry name" value="VWF_type-D"/>
</dbReference>
<keyword evidence="1" id="KW-0677">Repeat</keyword>
<dbReference type="PANTHER" id="PTHR11339">
    <property type="entry name" value="EXTRACELLULAR MATRIX GLYCOPROTEIN RELATED"/>
    <property type="match status" value="1"/>
</dbReference>
<feature type="domain" description="VWFD" evidence="4">
    <location>
        <begin position="777"/>
        <end position="957"/>
    </location>
</feature>
<sequence length="1259" mass="139548">MCWASGQPHYHTFDGRSYDFQGTCTYTVVKTCKASSQLPFFHIFTKSQKSSPFSLVSQVTITVYNYNITMVMYEYGLVRVNQLRSRLPVTLHDGKLSLYHRGDQLVIKTQFGLEVYYDWNYYLVVKVTPAFRNHICGLCGNYNGNANDDFTTSLGGLATNAVEFGKSWKVEDGDHTCSHGCHGKCLRCSSELVSKYSTETFCGLITKHTGGPFQQCHAMIDPKPYLNDCVIDLCTFDGYKQILCRALKTYADACQREGVKIAAWRKHAGCPMTCPDYSQYMPCGSACPATCTNPDVPKNCKLPCMETCQCKPGYVLDGGKCIPKDRCGCIYHGQLYAPNEHFWGDNQCHHQCMCRAQDKNVVCHGSRCRETEGCHVVNGMRKCHPTFYGTCTTLGQLHYITFDGLRYDFYGTCVYRLAELCQHSRANLTHFQVLVQHDRQGLKNPSAYKVIEIKVYGIKVTISHSQVLLNGLLINLPYNIEYNKLSLYHQGWDTVITTDFGLSVTFDGKNNIRLTVPGTYRSNLCGLCGNFNGRTDDDMLQQNGRLATSPGDFGRSWKLRDIPGCIEEKKDACPDFQNMERMQRTSNECGILLHKQGPFRRCYSKVPPELYFKDCVFDYCSSKGNKNVICHILSSYAAACQEAGVTVDEWRSTSLCRPDCPENSHYKVCASSCPVTCHSLFNPVLCTTKCHEGCECNEGFVLSGNQCVPISQCGCVHQGFYYKAGESFYLNGFCKEQCVCQVGGIMDCHRSSCGPNEVCRLVNGVQKCHSVGSKSSGTCHVAGDPHYITFDGSTFDLQSNCSYTLAKSCTRKSSVPSFSVNVENERRSKGKVSVTKAVSIIAYHNTISVLREKRGIILVNGATTFLPFRLENDGMWAYYHGDNIVVQTDFGLFVTFDQLYHLIIKVPDTYHGQMCGLCGNYNGRSRDDLFLPSGQPAMSISAFATAWKVDGLQAACTEDCAASVCGPCQMSQKSSYIHTTQCGILQAEYGPFSACYSTINPAVFYNNCVHDLCKARGNPVILCRAIHSYVGVKVITANCREQCICQRQGRVACTPLPCAAGEACVLSNAKWNCVQKEGHCTIAHGHIFTSFDGVSGKVPLEGSYEISALNNAKSKSWFRVVVQLHKCPQCPTPMVVSVTVYFHKFIVLVKQDNTVSVNGHPVHLPVQPSKEISLSVAQDVVTVSHGSDVRVLYSSRGDLTVVISGTLANKVSRSCGNFNGNGSDDLKLPDGRVAHTITEVISHWKVTTATQNGMSRQKL</sequence>
<keyword evidence="2" id="KW-1015">Disulfide bond</keyword>
<dbReference type="InterPro" id="IPR014853">
    <property type="entry name" value="VWF/SSPO/ZAN-like_Cys-rich_dom"/>
</dbReference>
<dbReference type="Pfam" id="PF00094">
    <property type="entry name" value="VWD"/>
    <property type="match status" value="4"/>
</dbReference>
<dbReference type="SMART" id="SM00832">
    <property type="entry name" value="C8"/>
    <property type="match status" value="3"/>
</dbReference>
<dbReference type="Pfam" id="PF01826">
    <property type="entry name" value="TIL"/>
    <property type="match status" value="2"/>
</dbReference>
<dbReference type="InterPro" id="IPR050780">
    <property type="entry name" value="Mucin_vWF_Thrombospondin_sf"/>
</dbReference>
<dbReference type="SUPFAM" id="SSF57567">
    <property type="entry name" value="Serine protease inhibitors"/>
    <property type="match status" value="2"/>
</dbReference>
<dbReference type="Gene3D" id="2.10.25.10">
    <property type="entry name" value="Laminin"/>
    <property type="match status" value="2"/>
</dbReference>
<dbReference type="CDD" id="cd19941">
    <property type="entry name" value="TIL"/>
    <property type="match status" value="2"/>
</dbReference>
<gene>
    <name evidence="5" type="ORF">JD844_005619</name>
</gene>
<evidence type="ECO:0000313" key="6">
    <source>
        <dbReference type="Proteomes" id="UP000826234"/>
    </source>
</evidence>
<feature type="domain" description="VWFD" evidence="4">
    <location>
        <begin position="1"/>
        <end position="178"/>
    </location>
</feature>
<dbReference type="Pfam" id="PF12714">
    <property type="entry name" value="TILa"/>
    <property type="match status" value="1"/>
</dbReference>
<dbReference type="EMBL" id="JAIPUX010000035">
    <property type="protein sequence ID" value="KAH0631331.1"/>
    <property type="molecule type" value="Genomic_DNA"/>
</dbReference>
<evidence type="ECO:0000256" key="1">
    <source>
        <dbReference type="ARBA" id="ARBA00022737"/>
    </source>
</evidence>
<evidence type="ECO:0000256" key="3">
    <source>
        <dbReference type="ARBA" id="ARBA00023180"/>
    </source>
</evidence>
<organism evidence="5 6">
    <name type="scientific">Phrynosoma platyrhinos</name>
    <name type="common">Desert horned lizard</name>
    <dbReference type="NCBI Taxonomy" id="52577"/>
    <lineage>
        <taxon>Eukaryota</taxon>
        <taxon>Metazoa</taxon>
        <taxon>Chordata</taxon>
        <taxon>Craniata</taxon>
        <taxon>Vertebrata</taxon>
        <taxon>Euteleostomi</taxon>
        <taxon>Lepidosauria</taxon>
        <taxon>Squamata</taxon>
        <taxon>Bifurcata</taxon>
        <taxon>Unidentata</taxon>
        <taxon>Episquamata</taxon>
        <taxon>Toxicofera</taxon>
        <taxon>Iguania</taxon>
        <taxon>Phrynosomatidae</taxon>
        <taxon>Phrynosomatinae</taxon>
        <taxon>Phrynosoma</taxon>
    </lineage>
</organism>
<dbReference type="SMART" id="SM00216">
    <property type="entry name" value="VWD"/>
    <property type="match status" value="4"/>
</dbReference>
<dbReference type="PROSITE" id="PS51233">
    <property type="entry name" value="VWFD"/>
    <property type="match status" value="4"/>
</dbReference>
<keyword evidence="6" id="KW-1185">Reference proteome</keyword>
<dbReference type="InterPro" id="IPR002919">
    <property type="entry name" value="TIL_dom"/>
</dbReference>
<keyword evidence="3" id="KW-0325">Glycoprotein</keyword>